<dbReference type="GO" id="GO:0032259">
    <property type="term" value="P:methylation"/>
    <property type="evidence" value="ECO:0007669"/>
    <property type="project" value="UniProtKB-KW"/>
</dbReference>
<reference evidence="3" key="1">
    <citation type="journal article" date="2011" name="Environ. Microbiol.">
        <title>Genomic insights into the metabolic potential of the polycyclic aromatic hydrocarbon degrading sulfate-reducing Deltaproteobacterium N47.</title>
        <authorList>
            <person name="Bergmann F."/>
            <person name="Selesi D."/>
            <person name="Weinmaier T."/>
            <person name="Tischler P."/>
            <person name="Rattei T."/>
            <person name="Meckenstock R.U."/>
        </authorList>
    </citation>
    <scope>NUCLEOTIDE SEQUENCE</scope>
</reference>
<keyword evidence="1" id="KW-0489">Methyltransferase</keyword>
<name>E1Y832_9BACT</name>
<dbReference type="InterPro" id="IPR029063">
    <property type="entry name" value="SAM-dependent_MTases_sf"/>
</dbReference>
<evidence type="ECO:0000313" key="3">
    <source>
        <dbReference type="EMBL" id="CBX26726.1"/>
    </source>
</evidence>
<evidence type="ECO:0008006" key="4">
    <source>
        <dbReference type="Google" id="ProtNLM"/>
    </source>
</evidence>
<dbReference type="Gene3D" id="3.40.50.150">
    <property type="entry name" value="Vaccinia Virus protein VP39"/>
    <property type="match status" value="1"/>
</dbReference>
<dbReference type="SUPFAM" id="SSF53335">
    <property type="entry name" value="S-adenosyl-L-methionine-dependent methyltransferases"/>
    <property type="match status" value="1"/>
</dbReference>
<dbReference type="AlphaFoldDB" id="E1Y832"/>
<evidence type="ECO:0000256" key="2">
    <source>
        <dbReference type="ARBA" id="ARBA00022679"/>
    </source>
</evidence>
<organism evidence="3">
    <name type="scientific">uncultured Desulfobacterium sp</name>
    <dbReference type="NCBI Taxonomy" id="201089"/>
    <lineage>
        <taxon>Bacteria</taxon>
        <taxon>Pseudomonadati</taxon>
        <taxon>Thermodesulfobacteriota</taxon>
        <taxon>Desulfobacteria</taxon>
        <taxon>Desulfobacterales</taxon>
        <taxon>Desulfobacteriaceae</taxon>
        <taxon>Desulfobacterium</taxon>
        <taxon>environmental samples</taxon>
    </lineage>
</organism>
<dbReference type="EMBL" id="FR695864">
    <property type="protein sequence ID" value="CBX26726.1"/>
    <property type="molecule type" value="Genomic_DNA"/>
</dbReference>
<dbReference type="PANTHER" id="PTHR43648:SF1">
    <property type="entry name" value="ELECTRON TRANSFER FLAVOPROTEIN BETA SUBUNIT LYSINE METHYLTRANSFERASE"/>
    <property type="match status" value="1"/>
</dbReference>
<evidence type="ECO:0000256" key="1">
    <source>
        <dbReference type="ARBA" id="ARBA00022603"/>
    </source>
</evidence>
<keyword evidence="2" id="KW-0808">Transferase</keyword>
<dbReference type="Pfam" id="PF06325">
    <property type="entry name" value="PrmA"/>
    <property type="match status" value="1"/>
</dbReference>
<accession>E1Y832</accession>
<sequence>MNINADVFMLKEYIYETISSSLESLTFGMLYKISNKHFKIERYDFKNTVDELVAEGEIRYSYRHGCSFLEKSFEKPIQISKRIFLVPHQMNFSVRPDDIAIKIQSGISFGRGDHPTTRLALKSIEYAFESNSFFDSCCRNSTVLDIGTGNGILAIACVLFGAKTATGIDTDTCARKEAKDNADINGLGDRIIISDKTVENITGQFSIITANLRYPTLKRLYPVMTELTATDSLLIFSGVKVSECNELARLYTKNNFICCREESEKNWCALVFKKQ</sequence>
<dbReference type="CDD" id="cd02440">
    <property type="entry name" value="AdoMet_MTases"/>
    <property type="match status" value="1"/>
</dbReference>
<dbReference type="GO" id="GO:0008276">
    <property type="term" value="F:protein methyltransferase activity"/>
    <property type="evidence" value="ECO:0007669"/>
    <property type="project" value="TreeGrafter"/>
</dbReference>
<protein>
    <recommendedName>
        <fullName evidence="4">Ribosomal protein L11 methyltransferase</fullName>
    </recommendedName>
</protein>
<gene>
    <name evidence="3" type="ORF">N47_A07550</name>
</gene>
<dbReference type="PANTHER" id="PTHR43648">
    <property type="entry name" value="ELECTRON TRANSFER FLAVOPROTEIN BETA SUBUNIT LYSINE METHYLTRANSFERASE"/>
    <property type="match status" value="1"/>
</dbReference>
<dbReference type="InterPro" id="IPR050078">
    <property type="entry name" value="Ribosomal_L11_MeTrfase_PrmA"/>
</dbReference>
<proteinExistence type="predicted"/>